<dbReference type="InterPro" id="IPR036635">
    <property type="entry name" value="MurB_C_sf"/>
</dbReference>
<evidence type="ECO:0000256" key="17">
    <source>
        <dbReference type="ARBA" id="ARBA00023316"/>
    </source>
</evidence>
<comment type="subcellular location">
    <subcellularLocation>
        <location evidence="3 20">Cytoplasm</location>
    </subcellularLocation>
</comment>
<dbReference type="STRING" id="376489.A5892_13755"/>
<evidence type="ECO:0000259" key="21">
    <source>
        <dbReference type="PROSITE" id="PS51387"/>
    </source>
</evidence>
<dbReference type="SUPFAM" id="SSF56194">
    <property type="entry name" value="Uridine diphospho-N-Acetylenolpyruvylglucosamine reductase, MurB, C-terminal domain"/>
    <property type="match status" value="1"/>
</dbReference>
<keyword evidence="10 20" id="KW-0285">Flavoprotein</keyword>
<evidence type="ECO:0000256" key="19">
    <source>
        <dbReference type="ARBA" id="ARBA00048914"/>
    </source>
</evidence>
<evidence type="ECO:0000256" key="7">
    <source>
        <dbReference type="ARBA" id="ARBA00015188"/>
    </source>
</evidence>
<keyword evidence="11 20" id="KW-0274">FAD</keyword>
<dbReference type="EMBL" id="CP015243">
    <property type="protein sequence ID" value="ANF58403.1"/>
    <property type="molecule type" value="Genomic_DNA"/>
</dbReference>
<dbReference type="EC" id="1.3.1.98" evidence="6 20"/>
<keyword evidence="16 20" id="KW-0131">Cell cycle</keyword>
<evidence type="ECO:0000256" key="18">
    <source>
        <dbReference type="ARBA" id="ARBA00031026"/>
    </source>
</evidence>
<dbReference type="RefSeq" id="WP_064123287.1">
    <property type="nucleotide sequence ID" value="NZ_CP015243.1"/>
</dbReference>
<dbReference type="GO" id="GO:0005829">
    <property type="term" value="C:cytosol"/>
    <property type="evidence" value="ECO:0007669"/>
    <property type="project" value="TreeGrafter"/>
</dbReference>
<dbReference type="GO" id="GO:0008762">
    <property type="term" value="F:UDP-N-acetylmuramate dehydrogenase activity"/>
    <property type="evidence" value="ECO:0007669"/>
    <property type="project" value="UniProtKB-UniRule"/>
</dbReference>
<dbReference type="NCBIfam" id="TIGR00179">
    <property type="entry name" value="murB"/>
    <property type="match status" value="1"/>
</dbReference>
<dbReference type="Proteomes" id="UP000077875">
    <property type="component" value="Chromosome"/>
</dbReference>
<evidence type="ECO:0000256" key="4">
    <source>
        <dbReference type="ARBA" id="ARBA00004752"/>
    </source>
</evidence>
<dbReference type="InterPro" id="IPR016169">
    <property type="entry name" value="FAD-bd_PCMH_sub2"/>
</dbReference>
<evidence type="ECO:0000256" key="11">
    <source>
        <dbReference type="ARBA" id="ARBA00022827"/>
    </source>
</evidence>
<feature type="active site" description="Proton donor" evidence="20">
    <location>
        <position position="226"/>
    </location>
</feature>
<dbReference type="AlphaFoldDB" id="A0A172YGR0"/>
<dbReference type="InterPro" id="IPR006094">
    <property type="entry name" value="Oxid_FAD_bind_N"/>
</dbReference>
<evidence type="ECO:0000256" key="1">
    <source>
        <dbReference type="ARBA" id="ARBA00001974"/>
    </source>
</evidence>
<gene>
    <name evidence="20" type="primary">murB</name>
    <name evidence="22" type="ORF">A5892_13755</name>
</gene>
<keyword evidence="8 20" id="KW-0963">Cytoplasm</keyword>
<dbReference type="PANTHER" id="PTHR21071:SF4">
    <property type="entry name" value="UDP-N-ACETYLENOLPYRUVOYLGLUCOSAMINE REDUCTASE"/>
    <property type="match status" value="1"/>
</dbReference>
<comment type="function">
    <text evidence="2 20">Cell wall formation.</text>
</comment>
<reference evidence="22 23" key="1">
    <citation type="submission" date="2016-04" db="EMBL/GenBank/DDBJ databases">
        <title>Complete Genome Sequence of Halotalea alkalilenta IHB B 13600.</title>
        <authorList>
            <person name="Swarnkar M.K."/>
            <person name="Sharma A."/>
            <person name="Kaushal K."/>
            <person name="Soni R."/>
            <person name="Rana S."/>
            <person name="Singh A.K."/>
            <person name="Gulati A."/>
        </authorList>
    </citation>
    <scope>NUCLEOTIDE SEQUENCE [LARGE SCALE GENOMIC DNA]</scope>
    <source>
        <strain evidence="22 23">IHB B 13600</strain>
    </source>
</reference>
<dbReference type="InterPro" id="IPR016166">
    <property type="entry name" value="FAD-bd_PCMH"/>
</dbReference>
<organism evidence="22 23">
    <name type="scientific">Halotalea alkalilenta</name>
    <dbReference type="NCBI Taxonomy" id="376489"/>
    <lineage>
        <taxon>Bacteria</taxon>
        <taxon>Pseudomonadati</taxon>
        <taxon>Pseudomonadota</taxon>
        <taxon>Gammaproteobacteria</taxon>
        <taxon>Oceanospirillales</taxon>
        <taxon>Halomonadaceae</taxon>
        <taxon>Halotalea</taxon>
    </lineage>
</organism>
<dbReference type="PROSITE" id="PS51387">
    <property type="entry name" value="FAD_PCMH"/>
    <property type="match status" value="1"/>
</dbReference>
<comment type="cofactor">
    <cofactor evidence="1 20">
        <name>FAD</name>
        <dbReference type="ChEBI" id="CHEBI:57692"/>
    </cofactor>
</comment>
<sequence>MTNFPQAFLDELKKNCPIQQNVRLNFISRWKIGGIAELIITPDNKEQIVSAVNILKKHDIDYVIIGGTTNILFTDKKITTAILKISGKFSNLSVQDDTVEIDSGHWIPSLARRLANEGLSGVEHICGIPGTLGGLICMNGGSQRKGIGEHIITVESIDRDGTVIERSNAECNFTYRMSSYQGNEEIILKAKLKLIKKDRSSIRQEMLKIFAERKSKFPHRLPNCGSVFVSNPSMYKEYGPPGKIIEGIGYKGFRKNNVQVSPLHANFIVNTGNGKAIDVLEIIREVRLNVFNKTGYHLIAEAKYMSPKGELIPAHDERCMELEMENER</sequence>
<keyword evidence="13 20" id="KW-0133">Cell shape</keyword>
<dbReference type="InterPro" id="IPR011601">
    <property type="entry name" value="MurB_C"/>
</dbReference>
<dbReference type="GO" id="GO:0071555">
    <property type="term" value="P:cell wall organization"/>
    <property type="evidence" value="ECO:0007669"/>
    <property type="project" value="UniProtKB-KW"/>
</dbReference>
<dbReference type="GO" id="GO:0051301">
    <property type="term" value="P:cell division"/>
    <property type="evidence" value="ECO:0007669"/>
    <property type="project" value="UniProtKB-KW"/>
</dbReference>
<dbReference type="GO" id="GO:0009252">
    <property type="term" value="P:peptidoglycan biosynthetic process"/>
    <property type="evidence" value="ECO:0007669"/>
    <property type="project" value="UniProtKB-UniRule"/>
</dbReference>
<keyword evidence="9 20" id="KW-0132">Cell division</keyword>
<dbReference type="HAMAP" id="MF_00037">
    <property type="entry name" value="MurB"/>
    <property type="match status" value="1"/>
</dbReference>
<evidence type="ECO:0000256" key="10">
    <source>
        <dbReference type="ARBA" id="ARBA00022630"/>
    </source>
</evidence>
<dbReference type="SUPFAM" id="SSF56176">
    <property type="entry name" value="FAD-binding/transporter-associated domain-like"/>
    <property type="match status" value="1"/>
</dbReference>
<evidence type="ECO:0000256" key="5">
    <source>
        <dbReference type="ARBA" id="ARBA00010485"/>
    </source>
</evidence>
<name>A0A172YGR0_9GAMM</name>
<dbReference type="Gene3D" id="3.30.465.10">
    <property type="match status" value="1"/>
</dbReference>
<evidence type="ECO:0000313" key="22">
    <source>
        <dbReference type="EMBL" id="ANF58403.1"/>
    </source>
</evidence>
<dbReference type="Pfam" id="PF01565">
    <property type="entry name" value="FAD_binding_4"/>
    <property type="match status" value="1"/>
</dbReference>
<keyword evidence="14 20" id="KW-0573">Peptidoglycan synthesis</keyword>
<accession>A0A172YGR0</accession>
<evidence type="ECO:0000256" key="9">
    <source>
        <dbReference type="ARBA" id="ARBA00022618"/>
    </source>
</evidence>
<dbReference type="GO" id="GO:0071949">
    <property type="term" value="F:FAD binding"/>
    <property type="evidence" value="ECO:0007669"/>
    <property type="project" value="InterPro"/>
</dbReference>
<dbReference type="Pfam" id="PF02873">
    <property type="entry name" value="MurB_C"/>
    <property type="match status" value="1"/>
</dbReference>
<feature type="domain" description="FAD-binding PCMH-type" evidence="21">
    <location>
        <begin position="31"/>
        <end position="197"/>
    </location>
</feature>
<evidence type="ECO:0000256" key="3">
    <source>
        <dbReference type="ARBA" id="ARBA00004496"/>
    </source>
</evidence>
<dbReference type="UniPathway" id="UPA00219"/>
<evidence type="ECO:0000256" key="14">
    <source>
        <dbReference type="ARBA" id="ARBA00022984"/>
    </source>
</evidence>
<evidence type="ECO:0000256" key="12">
    <source>
        <dbReference type="ARBA" id="ARBA00022857"/>
    </source>
</evidence>
<evidence type="ECO:0000256" key="8">
    <source>
        <dbReference type="ARBA" id="ARBA00022490"/>
    </source>
</evidence>
<evidence type="ECO:0000256" key="16">
    <source>
        <dbReference type="ARBA" id="ARBA00023306"/>
    </source>
</evidence>
<dbReference type="GO" id="GO:0008360">
    <property type="term" value="P:regulation of cell shape"/>
    <property type="evidence" value="ECO:0007669"/>
    <property type="project" value="UniProtKB-KW"/>
</dbReference>
<proteinExistence type="inferred from homology"/>
<dbReference type="KEGG" id="haa:A5892_13755"/>
<keyword evidence="17 20" id="KW-0961">Cell wall biogenesis/degradation</keyword>
<comment type="similarity">
    <text evidence="5 20">Belongs to the MurB family.</text>
</comment>
<evidence type="ECO:0000256" key="20">
    <source>
        <dbReference type="HAMAP-Rule" id="MF_00037"/>
    </source>
</evidence>
<evidence type="ECO:0000313" key="23">
    <source>
        <dbReference type="Proteomes" id="UP000077875"/>
    </source>
</evidence>
<keyword evidence="12 20" id="KW-0521">NADP</keyword>
<evidence type="ECO:0000256" key="6">
    <source>
        <dbReference type="ARBA" id="ARBA00012518"/>
    </source>
</evidence>
<dbReference type="Gene3D" id="3.30.43.10">
    <property type="entry name" value="Uridine Diphospho-n-acetylenolpyruvylglucosamine Reductase, domain 2"/>
    <property type="match status" value="1"/>
</dbReference>
<dbReference type="PANTHER" id="PTHR21071">
    <property type="entry name" value="UDP-N-ACETYLENOLPYRUVOYLGLUCOSAMINE REDUCTASE"/>
    <property type="match status" value="1"/>
</dbReference>
<evidence type="ECO:0000256" key="15">
    <source>
        <dbReference type="ARBA" id="ARBA00023002"/>
    </source>
</evidence>
<dbReference type="InterPro" id="IPR003170">
    <property type="entry name" value="MurB"/>
</dbReference>
<dbReference type="InterPro" id="IPR036318">
    <property type="entry name" value="FAD-bd_PCMH-like_sf"/>
</dbReference>
<keyword evidence="23" id="KW-1185">Reference proteome</keyword>
<feature type="active site" evidence="20">
    <location>
        <position position="301"/>
    </location>
</feature>
<dbReference type="Gene3D" id="3.90.78.10">
    <property type="entry name" value="UDP-N-acetylenolpyruvoylglucosamine reductase, C-terminal domain"/>
    <property type="match status" value="1"/>
</dbReference>
<evidence type="ECO:0000256" key="13">
    <source>
        <dbReference type="ARBA" id="ARBA00022960"/>
    </source>
</evidence>
<evidence type="ECO:0000256" key="2">
    <source>
        <dbReference type="ARBA" id="ARBA00003921"/>
    </source>
</evidence>
<feature type="active site" evidence="20">
    <location>
        <position position="176"/>
    </location>
</feature>
<dbReference type="InterPro" id="IPR016167">
    <property type="entry name" value="FAD-bd_PCMH_sub1"/>
</dbReference>
<protein>
    <recommendedName>
        <fullName evidence="7 20">UDP-N-acetylenolpyruvoylglucosamine reductase</fullName>
        <ecNumber evidence="6 20">1.3.1.98</ecNumber>
    </recommendedName>
    <alternativeName>
        <fullName evidence="18 20">UDP-N-acetylmuramate dehydrogenase</fullName>
    </alternativeName>
</protein>
<keyword evidence="15 20" id="KW-0560">Oxidoreductase</keyword>
<comment type="catalytic activity">
    <reaction evidence="19 20">
        <text>UDP-N-acetyl-alpha-D-muramate + NADP(+) = UDP-N-acetyl-3-O-(1-carboxyvinyl)-alpha-D-glucosamine + NADPH + H(+)</text>
        <dbReference type="Rhea" id="RHEA:12248"/>
        <dbReference type="ChEBI" id="CHEBI:15378"/>
        <dbReference type="ChEBI" id="CHEBI:57783"/>
        <dbReference type="ChEBI" id="CHEBI:58349"/>
        <dbReference type="ChEBI" id="CHEBI:68483"/>
        <dbReference type="ChEBI" id="CHEBI:70757"/>
        <dbReference type="EC" id="1.3.1.98"/>
    </reaction>
</comment>
<comment type="pathway">
    <text evidence="4 20">Cell wall biogenesis; peptidoglycan biosynthesis.</text>
</comment>